<evidence type="ECO:0000313" key="13">
    <source>
        <dbReference type="Proteomes" id="UP000638560"/>
    </source>
</evidence>
<organism evidence="12 13">
    <name type="scientific">Plantactinospora alkalitolerans</name>
    <dbReference type="NCBI Taxonomy" id="2789879"/>
    <lineage>
        <taxon>Bacteria</taxon>
        <taxon>Bacillati</taxon>
        <taxon>Actinomycetota</taxon>
        <taxon>Actinomycetes</taxon>
        <taxon>Micromonosporales</taxon>
        <taxon>Micromonosporaceae</taxon>
        <taxon>Plantactinospora</taxon>
    </lineage>
</organism>
<evidence type="ECO:0000256" key="2">
    <source>
        <dbReference type="ARBA" id="ARBA00022670"/>
    </source>
</evidence>
<evidence type="ECO:0000256" key="5">
    <source>
        <dbReference type="ARBA" id="ARBA00022801"/>
    </source>
</evidence>
<keyword evidence="3" id="KW-0328">Glycosyltransferase</keyword>
<evidence type="ECO:0000256" key="6">
    <source>
        <dbReference type="ARBA" id="ARBA00023268"/>
    </source>
</evidence>
<dbReference type="PANTHER" id="PTHR32282">
    <property type="entry name" value="BINDING PROTEIN TRANSPEPTIDASE, PUTATIVE-RELATED"/>
    <property type="match status" value="1"/>
</dbReference>
<dbReference type="InterPro" id="IPR036950">
    <property type="entry name" value="PBP_transglycosylase"/>
</dbReference>
<keyword evidence="2" id="KW-0645">Protease</keyword>
<reference evidence="12 13" key="1">
    <citation type="submission" date="2020-11" db="EMBL/GenBank/DDBJ databases">
        <title>A novel isolate from a Black sea contaminated sediment with potential to produce alkanes: Plantactinospora alkalitolerans sp. nov.</title>
        <authorList>
            <person name="Carro L."/>
            <person name="Veyisoglu A."/>
            <person name="Guven K."/>
            <person name="Schumann P."/>
            <person name="Klenk H.-P."/>
            <person name="Sahin N."/>
        </authorList>
    </citation>
    <scope>NUCLEOTIDE SEQUENCE [LARGE SCALE GENOMIC DNA]</scope>
    <source>
        <strain evidence="12 13">S1510</strain>
    </source>
</reference>
<feature type="domain" description="Glycosyl transferase family 51" evidence="11">
    <location>
        <begin position="85"/>
        <end position="270"/>
    </location>
</feature>
<evidence type="ECO:0000256" key="9">
    <source>
        <dbReference type="SAM" id="Phobius"/>
    </source>
</evidence>
<dbReference type="Gene3D" id="1.10.3810.10">
    <property type="entry name" value="Biosynthetic peptidoglycan transglycosylase-like"/>
    <property type="match status" value="1"/>
</dbReference>
<keyword evidence="9" id="KW-0472">Membrane</keyword>
<accession>A0ABS0GNQ0</accession>
<dbReference type="EMBL" id="JADPUN010000038">
    <property type="protein sequence ID" value="MBF9127726.1"/>
    <property type="molecule type" value="Genomic_DNA"/>
</dbReference>
<feature type="transmembrane region" description="Helical" evidence="9">
    <location>
        <begin position="26"/>
        <end position="52"/>
    </location>
</feature>
<keyword evidence="5" id="KW-0378">Hydrolase</keyword>
<keyword evidence="1" id="KW-0121">Carboxypeptidase</keyword>
<dbReference type="InterPro" id="IPR001460">
    <property type="entry name" value="PCN-bd_Tpept"/>
</dbReference>
<evidence type="ECO:0000256" key="1">
    <source>
        <dbReference type="ARBA" id="ARBA00022645"/>
    </source>
</evidence>
<keyword evidence="6" id="KW-0511">Multifunctional enzyme</keyword>
<protein>
    <submittedName>
        <fullName evidence="12">Transglycosylase domain-containing protein</fullName>
    </submittedName>
</protein>
<dbReference type="Pfam" id="PF00912">
    <property type="entry name" value="Transgly"/>
    <property type="match status" value="1"/>
</dbReference>
<dbReference type="InterPro" id="IPR050396">
    <property type="entry name" value="Glycosyltr_51/Transpeptidase"/>
</dbReference>
<dbReference type="InterPro" id="IPR023346">
    <property type="entry name" value="Lysozyme-like_dom_sf"/>
</dbReference>
<dbReference type="Pfam" id="PF00905">
    <property type="entry name" value="Transpeptidase"/>
    <property type="match status" value="1"/>
</dbReference>
<evidence type="ECO:0000256" key="7">
    <source>
        <dbReference type="ARBA" id="ARBA00034000"/>
    </source>
</evidence>
<evidence type="ECO:0000256" key="4">
    <source>
        <dbReference type="ARBA" id="ARBA00022679"/>
    </source>
</evidence>
<comment type="catalytic activity">
    <reaction evidence="7">
        <text>Preferential cleavage: (Ac)2-L-Lys-D-Ala-|-D-Ala. Also transpeptidation of peptidyl-alanyl moieties that are N-acyl substituents of D-alanine.</text>
        <dbReference type="EC" id="3.4.16.4"/>
    </reaction>
</comment>
<keyword evidence="13" id="KW-1185">Reference proteome</keyword>
<evidence type="ECO:0000259" key="11">
    <source>
        <dbReference type="Pfam" id="PF00912"/>
    </source>
</evidence>
<evidence type="ECO:0000256" key="3">
    <source>
        <dbReference type="ARBA" id="ARBA00022676"/>
    </source>
</evidence>
<dbReference type="Gene3D" id="3.40.710.10">
    <property type="entry name" value="DD-peptidase/beta-lactamase superfamily"/>
    <property type="match status" value="1"/>
</dbReference>
<dbReference type="SUPFAM" id="SSF53955">
    <property type="entry name" value="Lysozyme-like"/>
    <property type="match status" value="1"/>
</dbReference>
<gene>
    <name evidence="12" type="ORF">I0C86_01750</name>
</gene>
<dbReference type="InterPro" id="IPR012338">
    <property type="entry name" value="Beta-lactam/transpept-like"/>
</dbReference>
<dbReference type="InterPro" id="IPR001264">
    <property type="entry name" value="Glyco_trans_51"/>
</dbReference>
<dbReference type="Proteomes" id="UP000638560">
    <property type="component" value="Unassembled WGS sequence"/>
</dbReference>
<evidence type="ECO:0000313" key="12">
    <source>
        <dbReference type="EMBL" id="MBF9127726.1"/>
    </source>
</evidence>
<dbReference type="SUPFAM" id="SSF56601">
    <property type="entry name" value="beta-lactamase/transpeptidase-like"/>
    <property type="match status" value="1"/>
</dbReference>
<comment type="catalytic activity">
    <reaction evidence="8">
        <text>[GlcNAc-(1-&gt;4)-Mur2Ac(oyl-L-Ala-gamma-D-Glu-L-Lys-D-Ala-D-Ala)](n)-di-trans,octa-cis-undecaprenyl diphosphate + beta-D-GlcNAc-(1-&gt;4)-Mur2Ac(oyl-L-Ala-gamma-D-Glu-L-Lys-D-Ala-D-Ala)-di-trans,octa-cis-undecaprenyl diphosphate = [GlcNAc-(1-&gt;4)-Mur2Ac(oyl-L-Ala-gamma-D-Glu-L-Lys-D-Ala-D-Ala)](n+1)-di-trans,octa-cis-undecaprenyl diphosphate + di-trans,octa-cis-undecaprenyl diphosphate + H(+)</text>
        <dbReference type="Rhea" id="RHEA:23708"/>
        <dbReference type="Rhea" id="RHEA-COMP:9602"/>
        <dbReference type="Rhea" id="RHEA-COMP:9603"/>
        <dbReference type="ChEBI" id="CHEBI:15378"/>
        <dbReference type="ChEBI" id="CHEBI:58405"/>
        <dbReference type="ChEBI" id="CHEBI:60033"/>
        <dbReference type="ChEBI" id="CHEBI:78435"/>
        <dbReference type="EC" id="2.4.99.28"/>
    </reaction>
</comment>
<evidence type="ECO:0000259" key="10">
    <source>
        <dbReference type="Pfam" id="PF00905"/>
    </source>
</evidence>
<comment type="caution">
    <text evidence="12">The sequence shown here is derived from an EMBL/GenBank/DDBJ whole genome shotgun (WGS) entry which is preliminary data.</text>
</comment>
<sequence>MFYSPLSYLEKVTNPTRPSSGRIVHLLRAGLIAGVVVAAAAFPLVAIGGLAAKAGADMVDKTPADLLASAPAQTSYVYAADGTTLITTFYEEHRRYVPLVQMSPYIQQAIVASEDSRFYEHNGVDPKGVVRAFVANQQAGGVSQGASTLTMQYVRMALRDSAKTPLEIQQATEQTPLRKLREMRLALDLEKESSKALILERYLNSAYFGHRAYGIYSASEIFFSKLPKDLTPVEAATLAGLVKAPTAYDPASSDRKAATDRRNYVLDRMHAMGYLSPQATATAMAEPIQLRLSNPPNDCMSVPEEQNSWGFFCDYLKAWWSAQPAFGANPLERLDKLRRGGYTIITSLDPKIHEAAERRVMTEESAGSPFAHGLVAVEPGTGYVRSMAVNRVYSLDQSENGAHSDPSRRGQMKGNYPNTVVPLLGGGDLPGYQAGSTFKMFTMVAALDAGLGLGTAFDSPHRIVSIYPDGSGGPTDCGGFWCPSNASGAMSGRQTMWSGFGKSVNTYFVWLEQQVGAENVVRLAERLGLQWRTDIDKRQASPSQANKWGSFTLGVSDVTPLEMANAYATIAADGRFCEALPVVSITSPDGTPATYRSGSGMDLVIAQPRCNQEIDPDAARAATDAARCPTGDTPARGSCGGWSTADRVRGIVGRPVAGKTGTTDSDRAAWFVAYTPELAVASFLSDPDSPMNPVGSGQANKPIDAVAGFLKDALKDQPVRQFNPPSAEISA</sequence>
<evidence type="ECO:0000256" key="8">
    <source>
        <dbReference type="ARBA" id="ARBA00049902"/>
    </source>
</evidence>
<dbReference type="PANTHER" id="PTHR32282:SF33">
    <property type="entry name" value="PEPTIDOGLYCAN GLYCOSYLTRANSFERASE"/>
    <property type="match status" value="1"/>
</dbReference>
<keyword evidence="9" id="KW-1133">Transmembrane helix</keyword>
<keyword evidence="4" id="KW-0808">Transferase</keyword>
<feature type="domain" description="Penicillin-binding protein transpeptidase" evidence="10">
    <location>
        <begin position="375"/>
        <end position="688"/>
    </location>
</feature>
<proteinExistence type="predicted"/>
<name>A0ABS0GNQ0_9ACTN</name>
<keyword evidence="9" id="KW-0812">Transmembrane</keyword>